<evidence type="ECO:0000313" key="1">
    <source>
        <dbReference type="EMBL" id="KAK0601762.1"/>
    </source>
</evidence>
<dbReference type="Proteomes" id="UP001168877">
    <property type="component" value="Unassembled WGS sequence"/>
</dbReference>
<dbReference type="AlphaFoldDB" id="A0AA39SXZ3"/>
<reference evidence="1" key="1">
    <citation type="journal article" date="2022" name="Plant J.">
        <title>Strategies of tolerance reflected in two North American maple genomes.</title>
        <authorList>
            <person name="McEvoy S.L."/>
            <person name="Sezen U.U."/>
            <person name="Trouern-Trend A."/>
            <person name="McMahon S.M."/>
            <person name="Schaberg P.G."/>
            <person name="Yang J."/>
            <person name="Wegrzyn J.L."/>
            <person name="Swenson N.G."/>
        </authorList>
    </citation>
    <scope>NUCLEOTIDE SEQUENCE</scope>
    <source>
        <strain evidence="1">NS2018</strain>
    </source>
</reference>
<gene>
    <name evidence="1" type="ORF">LWI29_027208</name>
</gene>
<name>A0AA39SXZ3_ACESA</name>
<accession>A0AA39SXZ3</accession>
<sequence length="144" mass="16211">MEPVARAFQTWQVNTHTSDSQEYKIPQILTLRLVLVVVIMVHGDGSGSSHSSTFRLIANFIWLRKPFYELGPLISLVKGNTLMSSQYTALTSTSSTGVHKKEVVHEQRNKSQHSQLTVNCAYCSKTLDCNHDHHDQHHKVSING</sequence>
<evidence type="ECO:0000313" key="2">
    <source>
        <dbReference type="Proteomes" id="UP001168877"/>
    </source>
</evidence>
<reference evidence="1" key="2">
    <citation type="submission" date="2023-06" db="EMBL/GenBank/DDBJ databases">
        <authorList>
            <person name="Swenson N.G."/>
            <person name="Wegrzyn J.L."/>
            <person name="Mcevoy S.L."/>
        </authorList>
    </citation>
    <scope>NUCLEOTIDE SEQUENCE</scope>
    <source>
        <strain evidence="1">NS2018</strain>
        <tissue evidence="1">Leaf</tissue>
    </source>
</reference>
<organism evidence="1 2">
    <name type="scientific">Acer saccharum</name>
    <name type="common">Sugar maple</name>
    <dbReference type="NCBI Taxonomy" id="4024"/>
    <lineage>
        <taxon>Eukaryota</taxon>
        <taxon>Viridiplantae</taxon>
        <taxon>Streptophyta</taxon>
        <taxon>Embryophyta</taxon>
        <taxon>Tracheophyta</taxon>
        <taxon>Spermatophyta</taxon>
        <taxon>Magnoliopsida</taxon>
        <taxon>eudicotyledons</taxon>
        <taxon>Gunneridae</taxon>
        <taxon>Pentapetalae</taxon>
        <taxon>rosids</taxon>
        <taxon>malvids</taxon>
        <taxon>Sapindales</taxon>
        <taxon>Sapindaceae</taxon>
        <taxon>Hippocastanoideae</taxon>
        <taxon>Acereae</taxon>
        <taxon>Acer</taxon>
    </lineage>
</organism>
<proteinExistence type="predicted"/>
<comment type="caution">
    <text evidence="1">The sequence shown here is derived from an EMBL/GenBank/DDBJ whole genome shotgun (WGS) entry which is preliminary data.</text>
</comment>
<keyword evidence="2" id="KW-1185">Reference proteome</keyword>
<protein>
    <submittedName>
        <fullName evidence="1">Uncharacterized protein</fullName>
    </submittedName>
</protein>
<dbReference type="EMBL" id="JAUESC010000003">
    <property type="protein sequence ID" value="KAK0601762.1"/>
    <property type="molecule type" value="Genomic_DNA"/>
</dbReference>